<feature type="binding site" evidence="3">
    <location>
        <position position="193"/>
    </location>
    <ligand>
        <name>Zn(2+)</name>
        <dbReference type="ChEBI" id="CHEBI:29105"/>
    </ligand>
</feature>
<dbReference type="AlphaFoldDB" id="A0A6J2BW85"/>
<feature type="active site" description="Proton acceptor" evidence="3">
    <location>
        <position position="158"/>
    </location>
</feature>
<dbReference type="Proteomes" id="UP000515165">
    <property type="component" value="Chromosome 11"/>
</dbReference>
<sequence length="309" mass="34656">MARWARPALSAFRPWGPAGWRNLYTEVRDVLGEGHQGPSPGRMDMVATSLWGVKKAPGAVGLAVLNSGSPRSGLYSSLQQYDLPYPEAIFELTFFSHNPKPFFTLAKELYLRSYRPNVIHYFLRLLHDKGLLLRLYTQNIDGLERVSGIPASKLVEAHGSFASATCTVCRRPSPGKDIWADVAVDRIPRCPVCTGVVKPDIVFFGEALPQRFLMHVVDFPMADLLLILGTSLEVEPFASLSEAVQSSVPRLLINRDLVGPFAWRPRNRDVVQLGDVVHGVERLVELLGWTEELQDLIQQETEKLDRRDR</sequence>
<dbReference type="CTD" id="23410"/>
<protein>
    <submittedName>
        <fullName evidence="6">NAD-dependent protein deacetylase sirtuin-3, mitochondrial isoform X2</fullName>
    </submittedName>
</protein>
<keyword evidence="3" id="KW-0479">Metal-binding</keyword>
<evidence type="ECO:0000256" key="1">
    <source>
        <dbReference type="ARBA" id="ARBA00022679"/>
    </source>
</evidence>
<dbReference type="PANTHER" id="PTHR11085">
    <property type="entry name" value="NAD-DEPENDENT PROTEIN DEACYLASE SIRTUIN-5, MITOCHONDRIAL-RELATED"/>
    <property type="match status" value="1"/>
</dbReference>
<feature type="domain" description="Deacetylase sirtuin-type" evidence="4">
    <location>
        <begin position="1"/>
        <end position="290"/>
    </location>
</feature>
<accession>A0A6J2BW85</accession>
<dbReference type="Gene3D" id="3.40.50.1220">
    <property type="entry name" value="TPP-binding domain"/>
    <property type="match status" value="1"/>
</dbReference>
<keyword evidence="1" id="KW-0808">Transferase</keyword>
<dbReference type="InterPro" id="IPR003000">
    <property type="entry name" value="Sirtuin"/>
</dbReference>
<dbReference type="GO" id="GO:0046872">
    <property type="term" value="F:metal ion binding"/>
    <property type="evidence" value="ECO:0007669"/>
    <property type="project" value="UniProtKB-KW"/>
</dbReference>
<dbReference type="SUPFAM" id="SSF52467">
    <property type="entry name" value="DHS-like NAD/FAD-binding domain"/>
    <property type="match status" value="1"/>
</dbReference>
<dbReference type="GeneID" id="113914000"/>
<dbReference type="InterPro" id="IPR029035">
    <property type="entry name" value="DHS-like_NAD/FAD-binding_dom"/>
</dbReference>
<dbReference type="GO" id="GO:0070403">
    <property type="term" value="F:NAD+ binding"/>
    <property type="evidence" value="ECO:0007669"/>
    <property type="project" value="InterPro"/>
</dbReference>
<proteinExistence type="predicted"/>
<dbReference type="GO" id="GO:0017136">
    <property type="term" value="F:histone deacetylase activity, NAD-dependent"/>
    <property type="evidence" value="ECO:0007669"/>
    <property type="project" value="TreeGrafter"/>
</dbReference>
<evidence type="ECO:0000256" key="2">
    <source>
        <dbReference type="ARBA" id="ARBA00023027"/>
    </source>
</evidence>
<dbReference type="RefSeq" id="XP_027434477.1">
    <property type="nucleotide sequence ID" value="XM_027578676.1"/>
</dbReference>
<evidence type="ECO:0000256" key="3">
    <source>
        <dbReference type="PROSITE-ProRule" id="PRU00236"/>
    </source>
</evidence>
<dbReference type="Gene3D" id="3.30.1600.10">
    <property type="entry name" value="SIR2/SIRT2 'Small Domain"/>
    <property type="match status" value="1"/>
</dbReference>
<dbReference type="PROSITE" id="PS50305">
    <property type="entry name" value="SIRTUIN"/>
    <property type="match status" value="1"/>
</dbReference>
<evidence type="ECO:0000259" key="4">
    <source>
        <dbReference type="PROSITE" id="PS50305"/>
    </source>
</evidence>
<keyword evidence="2" id="KW-0520">NAD</keyword>
<dbReference type="InterPro" id="IPR050134">
    <property type="entry name" value="NAD-dep_sirtuin_deacylases"/>
</dbReference>
<keyword evidence="3" id="KW-0862">Zinc</keyword>
<evidence type="ECO:0000313" key="5">
    <source>
        <dbReference type="Proteomes" id="UP000515165"/>
    </source>
</evidence>
<feature type="binding site" evidence="3">
    <location>
        <position position="169"/>
    </location>
    <ligand>
        <name>Zn(2+)</name>
        <dbReference type="ChEBI" id="CHEBI:29105"/>
    </ligand>
</feature>
<organism evidence="5 6">
    <name type="scientific">Zalophus californianus</name>
    <name type="common">California sealion</name>
    <dbReference type="NCBI Taxonomy" id="9704"/>
    <lineage>
        <taxon>Eukaryota</taxon>
        <taxon>Metazoa</taxon>
        <taxon>Chordata</taxon>
        <taxon>Craniata</taxon>
        <taxon>Vertebrata</taxon>
        <taxon>Euteleostomi</taxon>
        <taxon>Mammalia</taxon>
        <taxon>Eutheria</taxon>
        <taxon>Laurasiatheria</taxon>
        <taxon>Carnivora</taxon>
        <taxon>Caniformia</taxon>
        <taxon>Pinnipedia</taxon>
        <taxon>Otariidae</taxon>
        <taxon>Zalophus</taxon>
    </lineage>
</organism>
<feature type="binding site" evidence="3">
    <location>
        <position position="190"/>
    </location>
    <ligand>
        <name>Zn(2+)</name>
        <dbReference type="ChEBI" id="CHEBI:29105"/>
    </ligand>
</feature>
<dbReference type="GO" id="GO:0005634">
    <property type="term" value="C:nucleus"/>
    <property type="evidence" value="ECO:0007669"/>
    <property type="project" value="TreeGrafter"/>
</dbReference>
<gene>
    <name evidence="6" type="primary">SIRT3</name>
</gene>
<feature type="binding site" evidence="3">
    <location>
        <position position="166"/>
    </location>
    <ligand>
        <name>Zn(2+)</name>
        <dbReference type="ChEBI" id="CHEBI:29105"/>
    </ligand>
</feature>
<dbReference type="Pfam" id="PF02146">
    <property type="entry name" value="SIR2"/>
    <property type="match status" value="1"/>
</dbReference>
<dbReference type="PANTHER" id="PTHR11085:SF5">
    <property type="entry name" value="NAD-DEPENDENT PROTEIN DEACETYLASE SIRTUIN-3, MITOCHONDRIAL"/>
    <property type="match status" value="1"/>
</dbReference>
<reference evidence="6" key="1">
    <citation type="submission" date="2025-08" db="UniProtKB">
        <authorList>
            <consortium name="RefSeq"/>
        </authorList>
    </citation>
    <scope>IDENTIFICATION</scope>
    <source>
        <tissue evidence="6">Blood</tissue>
    </source>
</reference>
<dbReference type="InterPro" id="IPR026591">
    <property type="entry name" value="Sirtuin_cat_small_dom_sf"/>
</dbReference>
<dbReference type="InterPro" id="IPR026590">
    <property type="entry name" value="Ssirtuin_cat_dom"/>
</dbReference>
<name>A0A6J2BW85_ZALCA</name>
<evidence type="ECO:0000313" key="6">
    <source>
        <dbReference type="RefSeq" id="XP_027434477.1"/>
    </source>
</evidence>
<keyword evidence="5" id="KW-1185">Reference proteome</keyword>